<dbReference type="AlphaFoldDB" id="A0AAD9W8H7"/>
<dbReference type="InterPro" id="IPR018494">
    <property type="entry name" value="Oxysterol-bd_CS"/>
</dbReference>
<evidence type="ECO:0008006" key="6">
    <source>
        <dbReference type="Google" id="ProtNLM"/>
    </source>
</evidence>
<dbReference type="SUPFAM" id="SSF144000">
    <property type="entry name" value="Oxysterol-binding protein-like"/>
    <property type="match status" value="1"/>
</dbReference>
<name>A0AAD9W8H7_PHOAM</name>
<feature type="compositionally biased region" description="Low complexity" evidence="3">
    <location>
        <begin position="541"/>
        <end position="555"/>
    </location>
</feature>
<feature type="compositionally biased region" description="Basic and acidic residues" evidence="3">
    <location>
        <begin position="556"/>
        <end position="569"/>
    </location>
</feature>
<feature type="compositionally biased region" description="Polar residues" evidence="3">
    <location>
        <begin position="1"/>
        <end position="23"/>
    </location>
</feature>
<evidence type="ECO:0000256" key="3">
    <source>
        <dbReference type="SAM" id="MobiDB-lite"/>
    </source>
</evidence>
<dbReference type="PANTHER" id="PTHR10972:SF92">
    <property type="entry name" value="OXYSTEROL BINDING PROTEIN"/>
    <property type="match status" value="1"/>
</dbReference>
<reference evidence="4" key="1">
    <citation type="submission" date="2023-06" db="EMBL/GenBank/DDBJ databases">
        <authorList>
            <person name="Noh H."/>
        </authorList>
    </citation>
    <scope>NUCLEOTIDE SEQUENCE</scope>
    <source>
        <strain evidence="4">DUCC20226</strain>
    </source>
</reference>
<dbReference type="PROSITE" id="PS01013">
    <property type="entry name" value="OSBP"/>
    <property type="match status" value="1"/>
</dbReference>
<proteinExistence type="inferred from homology"/>
<dbReference type="GO" id="GO:0005829">
    <property type="term" value="C:cytosol"/>
    <property type="evidence" value="ECO:0007669"/>
    <property type="project" value="TreeGrafter"/>
</dbReference>
<comment type="similarity">
    <text evidence="1 2">Belongs to the OSBP family.</text>
</comment>
<dbReference type="PANTHER" id="PTHR10972">
    <property type="entry name" value="OXYSTEROL-BINDING PROTEIN-RELATED"/>
    <property type="match status" value="1"/>
</dbReference>
<dbReference type="GO" id="GO:0016020">
    <property type="term" value="C:membrane"/>
    <property type="evidence" value="ECO:0007669"/>
    <property type="project" value="TreeGrafter"/>
</dbReference>
<dbReference type="Gene3D" id="3.30.70.3490">
    <property type="match status" value="1"/>
</dbReference>
<gene>
    <name evidence="4" type="ORF">N8I77_001646</name>
</gene>
<dbReference type="GO" id="GO:0008142">
    <property type="term" value="F:oxysterol binding"/>
    <property type="evidence" value="ECO:0007669"/>
    <property type="project" value="TreeGrafter"/>
</dbReference>
<keyword evidence="5" id="KW-1185">Reference proteome</keyword>
<protein>
    <recommendedName>
        <fullName evidence="6">Oxysterol-binding protein</fullName>
    </recommendedName>
</protein>
<feature type="compositionally biased region" description="Low complexity" evidence="3">
    <location>
        <begin position="509"/>
        <end position="524"/>
    </location>
</feature>
<dbReference type="EMBL" id="JAUJFL010000001">
    <property type="protein sequence ID" value="KAK2614850.1"/>
    <property type="molecule type" value="Genomic_DNA"/>
</dbReference>
<feature type="region of interest" description="Disordered" evidence="3">
    <location>
        <begin position="471"/>
        <end position="569"/>
    </location>
</feature>
<feature type="region of interest" description="Disordered" evidence="3">
    <location>
        <begin position="1"/>
        <end position="29"/>
    </location>
</feature>
<dbReference type="Gene3D" id="1.10.287.2720">
    <property type="match status" value="1"/>
</dbReference>
<evidence type="ECO:0000313" key="5">
    <source>
        <dbReference type="Proteomes" id="UP001265746"/>
    </source>
</evidence>
<dbReference type="Gene3D" id="2.40.160.120">
    <property type="match status" value="1"/>
</dbReference>
<accession>A0AAD9W8H7</accession>
<evidence type="ECO:0000313" key="4">
    <source>
        <dbReference type="EMBL" id="KAK2614850.1"/>
    </source>
</evidence>
<dbReference type="InterPro" id="IPR000648">
    <property type="entry name" value="Oxysterol-bd"/>
</dbReference>
<evidence type="ECO:0000256" key="1">
    <source>
        <dbReference type="ARBA" id="ARBA00008842"/>
    </source>
</evidence>
<dbReference type="Pfam" id="PF01237">
    <property type="entry name" value="Oxysterol_BP"/>
    <property type="match status" value="1"/>
</dbReference>
<comment type="caution">
    <text evidence="4">The sequence shown here is derived from an EMBL/GenBank/DDBJ whole genome shotgun (WGS) entry which is preliminary data.</text>
</comment>
<sequence>MSSSCKTIGTQAASSDQSTQANKMSEDGSKIQHSSLSLKDFLASIASIKGDLSNITAPPFVLDTKSVVELPGFWAERPSLLIAPSASPDPAKRALLVLRWFLSSLKNQQYSGRSVEEGVRKPLNAFLGELFLAKWDDSNGETTLVAEQVSHHPPVTACRVWNEQYGVFAEGFTRQEITLGFGNITIRQLGHALLTLKEHNDETYLIPLPDVKVRGLLSGLAGTYPELEGTYTIPCTSGYYSVIDFSGRSLLGGGAKNGVSAKVFGPGGDSGAGYEPLYTVSGHWNDSFTIYNGAEISKEASMEIVTIQDLPTVPLKLFEEDSEAQDAWESRRAWKAVREALERRDMTGAAKAKSAIEQGQRAMRRNEAREGKEWKALFFRPEKEDKVATELYRSILKELKPEDTVAIWKFNQELWDRGVQKPFHGQSSPNNANRPEDVAAVPVTHREMLADFDDTDLASPASFKTAPEYMATSYTPNGSEPQRESPVISTTPEKYIPPVATVRQSVEQSSGGLTPSTPSISPSTRGKRQRAKDSMGKFRRSLSSGLSKISSPGRSSDNEHVGSRKGESG</sequence>
<dbReference type="InterPro" id="IPR037239">
    <property type="entry name" value="OSBP_sf"/>
</dbReference>
<feature type="region of interest" description="Disordered" evidence="3">
    <location>
        <begin position="348"/>
        <end position="367"/>
    </location>
</feature>
<organism evidence="4 5">
    <name type="scientific">Phomopsis amygdali</name>
    <name type="common">Fusicoccum amygdali</name>
    <dbReference type="NCBI Taxonomy" id="1214568"/>
    <lineage>
        <taxon>Eukaryota</taxon>
        <taxon>Fungi</taxon>
        <taxon>Dikarya</taxon>
        <taxon>Ascomycota</taxon>
        <taxon>Pezizomycotina</taxon>
        <taxon>Sordariomycetes</taxon>
        <taxon>Sordariomycetidae</taxon>
        <taxon>Diaporthales</taxon>
        <taxon>Diaporthaceae</taxon>
        <taxon>Diaporthe</taxon>
    </lineage>
</organism>
<dbReference type="Proteomes" id="UP001265746">
    <property type="component" value="Unassembled WGS sequence"/>
</dbReference>
<evidence type="ECO:0000256" key="2">
    <source>
        <dbReference type="RuleBase" id="RU003844"/>
    </source>
</evidence>